<feature type="transmembrane region" description="Helical" evidence="4">
    <location>
        <begin position="66"/>
        <end position="94"/>
    </location>
</feature>
<keyword evidence="1 4" id="KW-0812">Transmembrane</keyword>
<feature type="transmembrane region" description="Helical" evidence="4">
    <location>
        <begin position="141"/>
        <end position="164"/>
    </location>
</feature>
<keyword evidence="2 4" id="KW-1133">Transmembrane helix</keyword>
<protein>
    <submittedName>
        <fullName evidence="6">Major facilitator superfamily MFS_1</fullName>
    </submittedName>
</protein>
<organism evidence="6 7">
    <name type="scientific">Albidiferax ferrireducens (strain ATCC BAA-621 / DSM 15236 / T118)</name>
    <name type="common">Rhodoferax ferrireducens</name>
    <dbReference type="NCBI Taxonomy" id="338969"/>
    <lineage>
        <taxon>Bacteria</taxon>
        <taxon>Pseudomonadati</taxon>
        <taxon>Pseudomonadota</taxon>
        <taxon>Betaproteobacteria</taxon>
        <taxon>Burkholderiales</taxon>
        <taxon>Comamonadaceae</taxon>
        <taxon>Rhodoferax</taxon>
    </lineage>
</organism>
<reference evidence="7" key="1">
    <citation type="submission" date="2006-02" db="EMBL/GenBank/DDBJ databases">
        <title>Complete sequence of chromosome of Rhodoferax ferrireducens DSM 15236.</title>
        <authorList>
            <person name="Copeland A."/>
            <person name="Lucas S."/>
            <person name="Lapidus A."/>
            <person name="Barry K."/>
            <person name="Detter J.C."/>
            <person name="Glavina del Rio T."/>
            <person name="Hammon N."/>
            <person name="Israni S."/>
            <person name="Pitluck S."/>
            <person name="Brettin T."/>
            <person name="Bruce D."/>
            <person name="Han C."/>
            <person name="Tapia R."/>
            <person name="Gilna P."/>
            <person name="Kiss H."/>
            <person name="Schmutz J."/>
            <person name="Larimer F."/>
            <person name="Land M."/>
            <person name="Kyrpides N."/>
            <person name="Ivanova N."/>
            <person name="Richardson P."/>
        </authorList>
    </citation>
    <scope>NUCLEOTIDE SEQUENCE [LARGE SCALE GENOMIC DNA]</scope>
    <source>
        <strain evidence="7">ATCC BAA-621 / DSM 15236 / T118</strain>
    </source>
</reference>
<keyword evidence="3 4" id="KW-0472">Membrane</keyword>
<dbReference type="PANTHER" id="PTHR23527:SF1">
    <property type="entry name" value="BLL3282 PROTEIN"/>
    <property type="match status" value="1"/>
</dbReference>
<dbReference type="InterPro" id="IPR036259">
    <property type="entry name" value="MFS_trans_sf"/>
</dbReference>
<dbReference type="InterPro" id="IPR052952">
    <property type="entry name" value="MFS-Transporter"/>
</dbReference>
<dbReference type="OrthoDB" id="8724598at2"/>
<dbReference type="Gene3D" id="1.20.1250.20">
    <property type="entry name" value="MFS general substrate transporter like domains"/>
    <property type="match status" value="2"/>
</dbReference>
<feature type="transmembrane region" description="Helical" evidence="4">
    <location>
        <begin position="267"/>
        <end position="287"/>
    </location>
</feature>
<evidence type="ECO:0000313" key="7">
    <source>
        <dbReference type="Proteomes" id="UP000008332"/>
    </source>
</evidence>
<feature type="transmembrane region" description="Helical" evidence="4">
    <location>
        <begin position="32"/>
        <end position="54"/>
    </location>
</feature>
<dbReference type="InterPro" id="IPR011701">
    <property type="entry name" value="MFS"/>
</dbReference>
<feature type="transmembrane region" description="Helical" evidence="4">
    <location>
        <begin position="354"/>
        <end position="374"/>
    </location>
</feature>
<evidence type="ECO:0000256" key="4">
    <source>
        <dbReference type="SAM" id="Phobius"/>
    </source>
</evidence>
<feature type="transmembrane region" description="Helical" evidence="4">
    <location>
        <begin position="203"/>
        <end position="224"/>
    </location>
</feature>
<proteinExistence type="predicted"/>
<evidence type="ECO:0000256" key="3">
    <source>
        <dbReference type="ARBA" id="ARBA00023136"/>
    </source>
</evidence>
<dbReference type="STRING" id="338969.Rfer_4191"/>
<dbReference type="Pfam" id="PF07690">
    <property type="entry name" value="MFS_1"/>
    <property type="match status" value="1"/>
</dbReference>
<dbReference type="HOGENOM" id="CLU_001265_58_2_4"/>
<dbReference type="PANTHER" id="PTHR23527">
    <property type="entry name" value="BLL3282 PROTEIN"/>
    <property type="match status" value="1"/>
</dbReference>
<evidence type="ECO:0000256" key="2">
    <source>
        <dbReference type="ARBA" id="ARBA00022989"/>
    </source>
</evidence>
<dbReference type="PROSITE" id="PS50850">
    <property type="entry name" value="MFS"/>
    <property type="match status" value="1"/>
</dbReference>
<feature type="transmembrane region" description="Helical" evidence="4">
    <location>
        <begin position="328"/>
        <end position="348"/>
    </location>
</feature>
<dbReference type="AlphaFoldDB" id="Q21QS4"/>
<dbReference type="Proteomes" id="UP000008332">
    <property type="component" value="Chromosome"/>
</dbReference>
<keyword evidence="7" id="KW-1185">Reference proteome</keyword>
<dbReference type="eggNOG" id="COG2814">
    <property type="taxonomic scope" value="Bacteria"/>
</dbReference>
<dbReference type="EMBL" id="CP000267">
    <property type="protein sequence ID" value="ABD71879.1"/>
    <property type="molecule type" value="Genomic_DNA"/>
</dbReference>
<feature type="transmembrane region" description="Helical" evidence="4">
    <location>
        <begin position="230"/>
        <end position="255"/>
    </location>
</feature>
<gene>
    <name evidence="6" type="ordered locus">Rfer_4191</name>
</gene>
<name>Q21QS4_ALBFT</name>
<dbReference type="GO" id="GO:0022857">
    <property type="term" value="F:transmembrane transporter activity"/>
    <property type="evidence" value="ECO:0007669"/>
    <property type="project" value="InterPro"/>
</dbReference>
<evidence type="ECO:0000313" key="6">
    <source>
        <dbReference type="EMBL" id="ABD71879.1"/>
    </source>
</evidence>
<feature type="transmembrane region" description="Helical" evidence="4">
    <location>
        <begin position="293"/>
        <end position="316"/>
    </location>
</feature>
<dbReference type="InterPro" id="IPR020846">
    <property type="entry name" value="MFS_dom"/>
</dbReference>
<dbReference type="KEGG" id="rfr:Rfer_4191"/>
<evidence type="ECO:0000259" key="5">
    <source>
        <dbReference type="PROSITE" id="PS50850"/>
    </source>
</evidence>
<accession>Q21QS4</accession>
<dbReference type="SUPFAM" id="SSF103473">
    <property type="entry name" value="MFS general substrate transporter"/>
    <property type="match status" value="1"/>
</dbReference>
<evidence type="ECO:0000256" key="1">
    <source>
        <dbReference type="ARBA" id="ARBA00022692"/>
    </source>
</evidence>
<feature type="domain" description="Major facilitator superfamily (MFS) profile" evidence="5">
    <location>
        <begin position="1"/>
        <end position="381"/>
    </location>
</feature>
<sequence length="381" mass="38410">MLIQVSATGAILAPPAIAPALLNQLGVDSVGIGAYIATAYIAAALSSVYAAAFIQRWGSIRTSQVALGFCAAGLLLIASLGPFLAALGAIALGIGYGPITPASSDILARTTPADRYALVFSLKQTGVPLGGAVAGLAAAPIAVHVGTSSSLIFMAILCVLAATLGQSLRHQLDNTRAPSAPWPTRAGFMMPIHMVLSHPGLRVLALCSLVFSAVQMCLSSYLVTYLNASLGWTLVAAGAGLAVAQSGGVVGRILWGAVADMTGKTMATLRALAAAMAASSILMVMLQPSTSPALVLTLVCVFGCTAIGWNGVYLAAVARQAPQGTAGTATAGCLFFTYIGVVVSAPLFGVLSTALGNMGVGFALLAIPLGVMVFSTRTMKV</sequence>